<evidence type="ECO:0000313" key="3">
    <source>
        <dbReference type="EMBL" id="GID62808.1"/>
    </source>
</evidence>
<evidence type="ECO:0000313" key="4">
    <source>
        <dbReference type="Proteomes" id="UP000619479"/>
    </source>
</evidence>
<dbReference type="RefSeq" id="WP_203738274.1">
    <property type="nucleotide sequence ID" value="NZ_BAAAUC010000021.1"/>
</dbReference>
<feature type="transmembrane region" description="Helical" evidence="1">
    <location>
        <begin position="264"/>
        <end position="285"/>
    </location>
</feature>
<keyword evidence="4" id="KW-1185">Reference proteome</keyword>
<name>A0A919IBZ3_9ACTN</name>
<dbReference type="Pfam" id="PF01569">
    <property type="entry name" value="PAP2"/>
    <property type="match status" value="1"/>
</dbReference>
<keyword evidence="1" id="KW-1133">Transmembrane helix</keyword>
<sequence length="301" mass="31144">MTAVATRAARPGESSATGGWHAISPLVTALLAAAGAFLVYRVFIRTGLGQTIDSAAMRGGDIHHPQVSEVLSRTLNATQFVILGIVCVIAAVVGILRRRVDLSIGVAVLVVAANVAAQQLKAHLDRPDLDGTAMSNSFPSGHTAAAASVAFVLVMAFPRALRGAMGLLGAAYVAVVAVATVWAEWHRPSDTIAALLIVLACGSLIMWVIRLRRSAGPRASITPARVATLPLALVGAICTAACVFGLAAVAMSERVMPDLVSGRFAFLTGVVAIMAATAGTFYFWVRLTAGDPLPEQGGKVR</sequence>
<dbReference type="InterPro" id="IPR000326">
    <property type="entry name" value="PAP2/HPO"/>
</dbReference>
<proteinExistence type="predicted"/>
<dbReference type="AlphaFoldDB" id="A0A919IBZ3"/>
<organism evidence="3 4">
    <name type="scientific">Actinoplanes cyaneus</name>
    <dbReference type="NCBI Taxonomy" id="52696"/>
    <lineage>
        <taxon>Bacteria</taxon>
        <taxon>Bacillati</taxon>
        <taxon>Actinomycetota</taxon>
        <taxon>Actinomycetes</taxon>
        <taxon>Micromonosporales</taxon>
        <taxon>Micromonosporaceae</taxon>
        <taxon>Actinoplanes</taxon>
    </lineage>
</organism>
<reference evidence="3" key="1">
    <citation type="submission" date="2021-01" db="EMBL/GenBank/DDBJ databases">
        <title>Whole genome shotgun sequence of Actinoplanes cyaneus NBRC 14990.</title>
        <authorList>
            <person name="Komaki H."/>
            <person name="Tamura T."/>
        </authorList>
    </citation>
    <scope>NUCLEOTIDE SEQUENCE</scope>
    <source>
        <strain evidence="3">NBRC 14990</strain>
    </source>
</reference>
<keyword evidence="1" id="KW-0472">Membrane</keyword>
<feature type="domain" description="Phosphatidic acid phosphatase type 2/haloperoxidase" evidence="2">
    <location>
        <begin position="103"/>
        <end position="206"/>
    </location>
</feature>
<dbReference type="Proteomes" id="UP000619479">
    <property type="component" value="Unassembled WGS sequence"/>
</dbReference>
<comment type="caution">
    <text evidence="3">The sequence shown here is derived from an EMBL/GenBank/DDBJ whole genome shotgun (WGS) entry which is preliminary data.</text>
</comment>
<evidence type="ECO:0000259" key="2">
    <source>
        <dbReference type="SMART" id="SM00014"/>
    </source>
</evidence>
<feature type="transmembrane region" description="Helical" evidence="1">
    <location>
        <begin position="102"/>
        <end position="120"/>
    </location>
</feature>
<feature type="transmembrane region" description="Helical" evidence="1">
    <location>
        <begin position="140"/>
        <end position="157"/>
    </location>
</feature>
<gene>
    <name evidence="3" type="ORF">Acy02nite_06890</name>
</gene>
<protein>
    <submittedName>
        <fullName evidence="3">Phosphatidic acid phosphatase</fullName>
    </submittedName>
</protein>
<feature type="transmembrane region" description="Helical" evidence="1">
    <location>
        <begin position="229"/>
        <end position="252"/>
    </location>
</feature>
<dbReference type="SMART" id="SM00014">
    <property type="entry name" value="acidPPc"/>
    <property type="match status" value="1"/>
</dbReference>
<dbReference type="InterPro" id="IPR036938">
    <property type="entry name" value="PAP2/HPO_sf"/>
</dbReference>
<feature type="transmembrane region" description="Helical" evidence="1">
    <location>
        <begin position="164"/>
        <end position="185"/>
    </location>
</feature>
<dbReference type="EMBL" id="BOMH01000004">
    <property type="protein sequence ID" value="GID62808.1"/>
    <property type="molecule type" value="Genomic_DNA"/>
</dbReference>
<evidence type="ECO:0000256" key="1">
    <source>
        <dbReference type="SAM" id="Phobius"/>
    </source>
</evidence>
<feature type="transmembrane region" description="Helical" evidence="1">
    <location>
        <begin position="191"/>
        <end position="209"/>
    </location>
</feature>
<dbReference type="SUPFAM" id="SSF48317">
    <property type="entry name" value="Acid phosphatase/Vanadium-dependent haloperoxidase"/>
    <property type="match status" value="1"/>
</dbReference>
<feature type="transmembrane region" description="Helical" evidence="1">
    <location>
        <begin position="77"/>
        <end position="95"/>
    </location>
</feature>
<feature type="transmembrane region" description="Helical" evidence="1">
    <location>
        <begin position="20"/>
        <end position="40"/>
    </location>
</feature>
<keyword evidence="1" id="KW-0812">Transmembrane</keyword>
<dbReference type="Gene3D" id="1.20.144.10">
    <property type="entry name" value="Phosphatidic acid phosphatase type 2/haloperoxidase"/>
    <property type="match status" value="1"/>
</dbReference>
<accession>A0A919IBZ3</accession>